<dbReference type="Proteomes" id="UP000051020">
    <property type="component" value="Unassembled WGS sequence"/>
</dbReference>
<gene>
    <name evidence="3" type="ORF">FD24_GL000430</name>
</gene>
<dbReference type="InterPro" id="IPR012338">
    <property type="entry name" value="Beta-lactam/transpept-like"/>
</dbReference>
<dbReference type="InterPro" id="IPR050789">
    <property type="entry name" value="Diverse_Enzym_Activities"/>
</dbReference>
<accession>A0A837RB76</accession>
<name>A0A837RB76_LACPE</name>
<evidence type="ECO:0000313" key="3">
    <source>
        <dbReference type="EMBL" id="KRK24504.1"/>
    </source>
</evidence>
<evidence type="ECO:0000259" key="2">
    <source>
        <dbReference type="Pfam" id="PF00144"/>
    </source>
</evidence>
<dbReference type="EMBL" id="AZCU01000010">
    <property type="protein sequence ID" value="KRK24504.1"/>
    <property type="molecule type" value="Genomic_DNA"/>
</dbReference>
<feature type="domain" description="Beta-lactamase-related" evidence="2">
    <location>
        <begin position="14"/>
        <end position="320"/>
    </location>
</feature>
<sequence>MSDLMVNFERTEAQIAAMVAQKVIPGASYALIDGEQVIERQVGVAQLQPTTKPIWPHAVYDLASVTKVVGTTTVALQLLAAGKLDLDRPVHDYLPTLPSTTVTIRNLMTHTSGLSGYIPNRNALGATALLAAIQQLPLSERNRNHRVVYTDLGLILMGLVIEQVYHQPVQQVITERVIQPLNLPDATFDPDPQQAIPTTYTEATGLLQGIVHDPKARVLGARCGSAGLFASVADLVRFSRLMLGQMTIPEVLEPETIASLYQDWTPNHHLRRSFGWNLWHRAAGQQPVIFHTGYTGTLLMLDRQRQQGLVFLSNRVHPVANNQQFLPARRRLIAAWLADTVTKLPL</sequence>
<dbReference type="InterPro" id="IPR001466">
    <property type="entry name" value="Beta-lactam-related"/>
</dbReference>
<comment type="caution">
    <text evidence="3">The sequence shown here is derived from an EMBL/GenBank/DDBJ whole genome shotgun (WGS) entry which is preliminary data.</text>
</comment>
<dbReference type="Gene3D" id="3.40.710.10">
    <property type="entry name" value="DD-peptidase/beta-lactamase superfamily"/>
    <property type="match status" value="1"/>
</dbReference>
<organism evidence="3 4">
    <name type="scientific">Lactiplantibacillus pentosus DSM 20314</name>
    <dbReference type="NCBI Taxonomy" id="1423791"/>
    <lineage>
        <taxon>Bacteria</taxon>
        <taxon>Bacillati</taxon>
        <taxon>Bacillota</taxon>
        <taxon>Bacilli</taxon>
        <taxon>Lactobacillales</taxon>
        <taxon>Lactobacillaceae</taxon>
        <taxon>Lactiplantibacillus</taxon>
    </lineage>
</organism>
<dbReference type="PANTHER" id="PTHR43283">
    <property type="entry name" value="BETA-LACTAMASE-RELATED"/>
    <property type="match status" value="1"/>
</dbReference>
<evidence type="ECO:0000313" key="4">
    <source>
        <dbReference type="Proteomes" id="UP000051020"/>
    </source>
</evidence>
<dbReference type="GO" id="GO:0016787">
    <property type="term" value="F:hydrolase activity"/>
    <property type="evidence" value="ECO:0007669"/>
    <property type="project" value="UniProtKB-KW"/>
</dbReference>
<dbReference type="SUPFAM" id="SSF56601">
    <property type="entry name" value="beta-lactamase/transpeptidase-like"/>
    <property type="match status" value="1"/>
</dbReference>
<dbReference type="AlphaFoldDB" id="A0A837RB76"/>
<dbReference type="PANTHER" id="PTHR43283:SF11">
    <property type="entry name" value="BETA-LACTAMASE-RELATED DOMAIN-CONTAINING PROTEIN"/>
    <property type="match status" value="1"/>
</dbReference>
<keyword evidence="1" id="KW-0378">Hydrolase</keyword>
<dbReference type="Pfam" id="PF00144">
    <property type="entry name" value="Beta-lactamase"/>
    <property type="match status" value="1"/>
</dbReference>
<proteinExistence type="predicted"/>
<evidence type="ECO:0000256" key="1">
    <source>
        <dbReference type="ARBA" id="ARBA00022801"/>
    </source>
</evidence>
<protein>
    <submittedName>
        <fullName evidence="3">Beta-lactamase</fullName>
    </submittedName>
</protein>
<reference evidence="3 4" key="1">
    <citation type="journal article" date="2015" name="Genome Announc.">
        <title>Expanding the biotechnology potential of lactobacilli through comparative genomics of 213 strains and associated genera.</title>
        <authorList>
            <person name="Sun Z."/>
            <person name="Harris H.M."/>
            <person name="McCann A."/>
            <person name="Guo C."/>
            <person name="Argimon S."/>
            <person name="Zhang W."/>
            <person name="Yang X."/>
            <person name="Jeffery I.B."/>
            <person name="Cooney J.C."/>
            <person name="Kagawa T.F."/>
            <person name="Liu W."/>
            <person name="Song Y."/>
            <person name="Salvetti E."/>
            <person name="Wrobel A."/>
            <person name="Rasinkangas P."/>
            <person name="Parkhill J."/>
            <person name="Rea M.C."/>
            <person name="O'Sullivan O."/>
            <person name="Ritari J."/>
            <person name="Douillard F.P."/>
            <person name="Paul Ross R."/>
            <person name="Yang R."/>
            <person name="Briner A.E."/>
            <person name="Felis G.E."/>
            <person name="de Vos W.M."/>
            <person name="Barrangou R."/>
            <person name="Klaenhammer T.R."/>
            <person name="Caufield P.W."/>
            <person name="Cui Y."/>
            <person name="Zhang H."/>
            <person name="O'Toole P.W."/>
        </authorList>
    </citation>
    <scope>NUCLEOTIDE SEQUENCE [LARGE SCALE GENOMIC DNA]</scope>
    <source>
        <strain evidence="3 4">DSM 20314</strain>
    </source>
</reference>